<dbReference type="Gene3D" id="3.40.50.150">
    <property type="entry name" value="Vaccinia Virus protein VP39"/>
    <property type="match status" value="1"/>
</dbReference>
<evidence type="ECO:0008006" key="3">
    <source>
        <dbReference type="Google" id="ProtNLM"/>
    </source>
</evidence>
<name>A0A1F7Y051_9BACT</name>
<reference evidence="1 2" key="1">
    <citation type="journal article" date="2016" name="Nat. Commun.">
        <title>Thousands of microbial genomes shed light on interconnected biogeochemical processes in an aquifer system.</title>
        <authorList>
            <person name="Anantharaman K."/>
            <person name="Brown C.T."/>
            <person name="Hug L.A."/>
            <person name="Sharon I."/>
            <person name="Castelle C.J."/>
            <person name="Probst A.J."/>
            <person name="Thomas B.C."/>
            <person name="Singh A."/>
            <person name="Wilkins M.J."/>
            <person name="Karaoz U."/>
            <person name="Brodie E.L."/>
            <person name="Williams K.H."/>
            <person name="Hubbard S.S."/>
            <person name="Banfield J.F."/>
        </authorList>
    </citation>
    <scope>NUCLEOTIDE SEQUENCE [LARGE SCALE GENOMIC DNA]</scope>
</reference>
<gene>
    <name evidence="1" type="ORF">A2714_03375</name>
</gene>
<evidence type="ECO:0000313" key="2">
    <source>
        <dbReference type="Proteomes" id="UP000178419"/>
    </source>
</evidence>
<proteinExistence type="predicted"/>
<dbReference type="AlphaFoldDB" id="A0A1F7Y051"/>
<dbReference type="Proteomes" id="UP000178419">
    <property type="component" value="Unassembled WGS sequence"/>
</dbReference>
<dbReference type="Pfam" id="PF13489">
    <property type="entry name" value="Methyltransf_23"/>
    <property type="match status" value="1"/>
</dbReference>
<protein>
    <recommendedName>
        <fullName evidence="3">Methyltransferase domain-containing protein</fullName>
    </recommendedName>
</protein>
<dbReference type="InterPro" id="IPR029063">
    <property type="entry name" value="SAM-dependent_MTases_sf"/>
</dbReference>
<sequence>MTYSQDFEKLISTRQKTRELLLGCFFDSDNFKEWEDARAFIARTIHKDGMILDIGCANGFLLKCLPEWSGYKLDPYGIDPSKKHIKLAKELFLEIPSHFAVASIFNIPGSFINQIYWKIFVKLPEKYDFIYWNVWDNWKFDKPIQLKPIDSLSKMLNSGGRLILGFYDAKRENNTKRNDALKNFGYKLSGVLENPTGTEIIVWIDNEK</sequence>
<organism evidence="1 2">
    <name type="scientific">Candidatus Woesebacteria bacterium RIFCSPHIGHO2_01_FULL_38_9</name>
    <dbReference type="NCBI Taxonomy" id="1802492"/>
    <lineage>
        <taxon>Bacteria</taxon>
        <taxon>Candidatus Woeseibacteriota</taxon>
    </lineage>
</organism>
<dbReference type="SUPFAM" id="SSF53335">
    <property type="entry name" value="S-adenosyl-L-methionine-dependent methyltransferases"/>
    <property type="match status" value="1"/>
</dbReference>
<accession>A0A1F7Y051</accession>
<evidence type="ECO:0000313" key="1">
    <source>
        <dbReference type="EMBL" id="OGM20697.1"/>
    </source>
</evidence>
<dbReference type="EMBL" id="MGGE01000035">
    <property type="protein sequence ID" value="OGM20697.1"/>
    <property type="molecule type" value="Genomic_DNA"/>
</dbReference>
<comment type="caution">
    <text evidence="1">The sequence shown here is derived from an EMBL/GenBank/DDBJ whole genome shotgun (WGS) entry which is preliminary data.</text>
</comment>
<dbReference type="CDD" id="cd02440">
    <property type="entry name" value="AdoMet_MTases"/>
    <property type="match status" value="1"/>
</dbReference>